<keyword evidence="1" id="KW-0812">Transmembrane</keyword>
<evidence type="ECO:0000313" key="4">
    <source>
        <dbReference type="Proteomes" id="UP001500791"/>
    </source>
</evidence>
<accession>A0ABN0YBI3</accession>
<gene>
    <name evidence="3" type="ORF">GCM10009093_15900</name>
</gene>
<dbReference type="EMBL" id="BAAAEJ010000007">
    <property type="protein sequence ID" value="GAA0390101.1"/>
    <property type="molecule type" value="Genomic_DNA"/>
</dbReference>
<keyword evidence="1" id="KW-1133">Transmembrane helix</keyword>
<feature type="domain" description="YdbS-like PH" evidence="2">
    <location>
        <begin position="54"/>
        <end position="136"/>
    </location>
</feature>
<dbReference type="Proteomes" id="UP001500791">
    <property type="component" value="Unassembled WGS sequence"/>
</dbReference>
<dbReference type="PANTHER" id="PTHR37938:SF1">
    <property type="entry name" value="BLL0215 PROTEIN"/>
    <property type="match status" value="1"/>
</dbReference>
<sequence>MSTTPATVIEGHFSPKLKTYFFLQGALPLVITVVGILLLPLWAIFGSWWAGRYYASLKMELTDRNVVIRKGVWFRQELTIPLDKIQDISVREGPLLSALGLLGLRIETAGQRSNASGQSEADLIGLMNAREMRDRILAMRDAQTHTPATATTHTATSQDLLVEIRDALLRIESKLGERKTS</sequence>
<evidence type="ECO:0000256" key="1">
    <source>
        <dbReference type="SAM" id="Phobius"/>
    </source>
</evidence>
<feature type="transmembrane region" description="Helical" evidence="1">
    <location>
        <begin position="20"/>
        <end position="49"/>
    </location>
</feature>
<comment type="caution">
    <text evidence="3">The sequence shown here is derived from an EMBL/GenBank/DDBJ whole genome shotgun (WGS) entry which is preliminary data.</text>
</comment>
<keyword evidence="1" id="KW-0472">Membrane</keyword>
<reference evidence="3 4" key="1">
    <citation type="journal article" date="2019" name="Int. J. Syst. Evol. Microbiol.">
        <title>The Global Catalogue of Microorganisms (GCM) 10K type strain sequencing project: providing services to taxonomists for standard genome sequencing and annotation.</title>
        <authorList>
            <consortium name="The Broad Institute Genomics Platform"/>
            <consortium name="The Broad Institute Genome Sequencing Center for Infectious Disease"/>
            <person name="Wu L."/>
            <person name="Ma J."/>
        </authorList>
    </citation>
    <scope>NUCLEOTIDE SEQUENCE [LARGE SCALE GENOMIC DNA]</scope>
    <source>
        <strain evidence="3 4">JCM 13476</strain>
    </source>
</reference>
<dbReference type="RefSeq" id="WP_167176570.1">
    <property type="nucleotide sequence ID" value="NZ_BAAAEJ010000007.1"/>
</dbReference>
<dbReference type="PANTHER" id="PTHR37938">
    <property type="entry name" value="BLL0215 PROTEIN"/>
    <property type="match status" value="1"/>
</dbReference>
<evidence type="ECO:0000313" key="3">
    <source>
        <dbReference type="EMBL" id="GAA0390101.1"/>
    </source>
</evidence>
<organism evidence="3 4">
    <name type="scientific">Brevundimonas terrae</name>
    <dbReference type="NCBI Taxonomy" id="363631"/>
    <lineage>
        <taxon>Bacteria</taxon>
        <taxon>Pseudomonadati</taxon>
        <taxon>Pseudomonadota</taxon>
        <taxon>Alphaproteobacteria</taxon>
        <taxon>Caulobacterales</taxon>
        <taxon>Caulobacteraceae</taxon>
        <taxon>Brevundimonas</taxon>
    </lineage>
</organism>
<keyword evidence="4" id="KW-1185">Reference proteome</keyword>
<dbReference type="InterPro" id="IPR005182">
    <property type="entry name" value="YdbS-like_PH"/>
</dbReference>
<name>A0ABN0YBI3_9CAUL</name>
<dbReference type="Pfam" id="PF03703">
    <property type="entry name" value="bPH_2"/>
    <property type="match status" value="1"/>
</dbReference>
<proteinExistence type="predicted"/>
<protein>
    <submittedName>
        <fullName evidence="3">PH domain-containing protein</fullName>
    </submittedName>
</protein>
<evidence type="ECO:0000259" key="2">
    <source>
        <dbReference type="Pfam" id="PF03703"/>
    </source>
</evidence>